<proteinExistence type="inferred from homology"/>
<keyword evidence="4" id="KW-0808">Transferase</keyword>
<reference evidence="8" key="1">
    <citation type="submission" date="2019-03" db="EMBL/GenBank/DDBJ databases">
        <title>Lake Tanganyika Metagenome-Assembled Genomes (MAGs).</title>
        <authorList>
            <person name="Tran P."/>
        </authorList>
    </citation>
    <scope>NUCLEOTIDE SEQUENCE</scope>
    <source>
        <strain evidence="8">M_DeepCast_50m_m2_156</strain>
    </source>
</reference>
<dbReference type="EMBL" id="VGJJ01000026">
    <property type="protein sequence ID" value="MBM3282358.1"/>
    <property type="molecule type" value="Genomic_DNA"/>
</dbReference>
<protein>
    <recommendedName>
        <fullName evidence="3">cysteine desulfurase</fullName>
        <ecNumber evidence="3">2.8.1.7</ecNumber>
    </recommendedName>
</protein>
<evidence type="ECO:0000256" key="1">
    <source>
        <dbReference type="ARBA" id="ARBA00001933"/>
    </source>
</evidence>
<dbReference type="GO" id="GO:0006534">
    <property type="term" value="P:cysteine metabolic process"/>
    <property type="evidence" value="ECO:0007669"/>
    <property type="project" value="InterPro"/>
</dbReference>
<evidence type="ECO:0000313" key="8">
    <source>
        <dbReference type="EMBL" id="MBM3282358.1"/>
    </source>
</evidence>
<dbReference type="InterPro" id="IPR010970">
    <property type="entry name" value="Cys_dSase_SufS"/>
</dbReference>
<dbReference type="InterPro" id="IPR015421">
    <property type="entry name" value="PyrdxlP-dep_Trfase_major"/>
</dbReference>
<sequence length="414" mass="45592">MKTRASASSNGSRTRNLFPILSRKMRGHPLVYLDNGATTQKPSSVLSAMDSFYKKSYANVHRGIHTLSEEATVAYEHAHENVADFIGASSLREIVFTRGTTDSFNMLSRMLTQTFSRGDEIIVSQAEHHSNLVPWQQLAQQKGLKLSFIPYDSRTGELHWEKLEKMISKKTKVVSLTHVSNVLGFISPLKKISKLVHDHNALLSVDAAQSVARLPINVKKMGVDFLSFSGHKMYGPTASGVLYGREDLFSSLEPAYYGGDMVREVTLNKSTWNDLPWKFEPGTPPIVEGIGLGAAVDFLRAYPLEDIFSHEKKIMAHAMNGLSSLGNITIYGPSSPEQRAGVLAFNVKHVHAHDLSSLLNEDGVAIRAGHHCAMPLMTALNIPASARASFAVYTEKSDIDALVEGVRKAQTIFK</sequence>
<accession>A0A8T4CBN8</accession>
<comment type="catalytic activity">
    <reaction evidence="6">
        <text>(sulfur carrier)-H + L-cysteine = (sulfur carrier)-SH + L-alanine</text>
        <dbReference type="Rhea" id="RHEA:43892"/>
        <dbReference type="Rhea" id="RHEA-COMP:14737"/>
        <dbReference type="Rhea" id="RHEA-COMP:14739"/>
        <dbReference type="ChEBI" id="CHEBI:29917"/>
        <dbReference type="ChEBI" id="CHEBI:35235"/>
        <dbReference type="ChEBI" id="CHEBI:57972"/>
        <dbReference type="ChEBI" id="CHEBI:64428"/>
        <dbReference type="EC" id="2.8.1.7"/>
    </reaction>
</comment>
<dbReference type="PANTHER" id="PTHR43586:SF8">
    <property type="entry name" value="CYSTEINE DESULFURASE 1, CHLOROPLASTIC"/>
    <property type="match status" value="1"/>
</dbReference>
<dbReference type="InterPro" id="IPR016454">
    <property type="entry name" value="Cysteine_dSase"/>
</dbReference>
<dbReference type="InterPro" id="IPR000192">
    <property type="entry name" value="Aminotrans_V_dom"/>
</dbReference>
<dbReference type="SUPFAM" id="SSF53383">
    <property type="entry name" value="PLP-dependent transferases"/>
    <property type="match status" value="1"/>
</dbReference>
<dbReference type="GO" id="GO:0030170">
    <property type="term" value="F:pyridoxal phosphate binding"/>
    <property type="evidence" value="ECO:0007669"/>
    <property type="project" value="InterPro"/>
</dbReference>
<dbReference type="EC" id="2.8.1.7" evidence="3"/>
<evidence type="ECO:0000256" key="6">
    <source>
        <dbReference type="ARBA" id="ARBA00050776"/>
    </source>
</evidence>
<evidence type="ECO:0000256" key="3">
    <source>
        <dbReference type="ARBA" id="ARBA00012239"/>
    </source>
</evidence>
<comment type="cofactor">
    <cofactor evidence="1">
        <name>pyridoxal 5'-phosphate</name>
        <dbReference type="ChEBI" id="CHEBI:597326"/>
    </cofactor>
</comment>
<gene>
    <name evidence="8" type="primary">sufS</name>
    <name evidence="8" type="ORF">FJY86_03395</name>
</gene>
<dbReference type="AlphaFoldDB" id="A0A8T4CBN8"/>
<evidence type="ECO:0000313" key="9">
    <source>
        <dbReference type="Proteomes" id="UP000774699"/>
    </source>
</evidence>
<dbReference type="NCBIfam" id="TIGR01979">
    <property type="entry name" value="sufS"/>
    <property type="match status" value="1"/>
</dbReference>
<evidence type="ECO:0000256" key="2">
    <source>
        <dbReference type="ARBA" id="ARBA00010447"/>
    </source>
</evidence>
<dbReference type="InterPro" id="IPR015424">
    <property type="entry name" value="PyrdxlP-dep_Trfase"/>
</dbReference>
<dbReference type="Gene3D" id="3.40.640.10">
    <property type="entry name" value="Type I PLP-dependent aspartate aminotransferase-like (Major domain)"/>
    <property type="match status" value="1"/>
</dbReference>
<evidence type="ECO:0000256" key="4">
    <source>
        <dbReference type="ARBA" id="ARBA00022679"/>
    </source>
</evidence>
<organism evidence="8 9">
    <name type="scientific">Candidatus Iainarchaeum sp</name>
    <dbReference type="NCBI Taxonomy" id="3101447"/>
    <lineage>
        <taxon>Archaea</taxon>
        <taxon>Candidatus Iainarchaeota</taxon>
        <taxon>Candidatus Iainarchaeia</taxon>
        <taxon>Candidatus Iainarchaeales</taxon>
        <taxon>Candidatus Iainarchaeaceae</taxon>
        <taxon>Candidatus Iainarchaeum</taxon>
    </lineage>
</organism>
<keyword evidence="5" id="KW-0663">Pyridoxal phosphate</keyword>
<comment type="similarity">
    <text evidence="2">Belongs to the class-V pyridoxal-phosphate-dependent aminotransferase family. Csd subfamily.</text>
</comment>
<dbReference type="GO" id="GO:0031071">
    <property type="term" value="F:cysteine desulfurase activity"/>
    <property type="evidence" value="ECO:0007669"/>
    <property type="project" value="UniProtKB-EC"/>
</dbReference>
<comment type="caution">
    <text evidence="8">The sequence shown here is derived from an EMBL/GenBank/DDBJ whole genome shotgun (WGS) entry which is preliminary data.</text>
</comment>
<dbReference type="PANTHER" id="PTHR43586">
    <property type="entry name" value="CYSTEINE DESULFURASE"/>
    <property type="match status" value="1"/>
</dbReference>
<dbReference type="CDD" id="cd06453">
    <property type="entry name" value="SufS_like"/>
    <property type="match status" value="1"/>
</dbReference>
<dbReference type="PIRSF" id="PIRSF005572">
    <property type="entry name" value="NifS"/>
    <property type="match status" value="1"/>
</dbReference>
<evidence type="ECO:0000259" key="7">
    <source>
        <dbReference type="Pfam" id="PF00266"/>
    </source>
</evidence>
<feature type="domain" description="Aminotransferase class V" evidence="7">
    <location>
        <begin position="31"/>
        <end position="402"/>
    </location>
</feature>
<dbReference type="Proteomes" id="UP000774699">
    <property type="component" value="Unassembled WGS sequence"/>
</dbReference>
<evidence type="ECO:0000256" key="5">
    <source>
        <dbReference type="ARBA" id="ARBA00022898"/>
    </source>
</evidence>
<dbReference type="Gene3D" id="3.90.1150.10">
    <property type="entry name" value="Aspartate Aminotransferase, domain 1"/>
    <property type="match status" value="1"/>
</dbReference>
<dbReference type="Pfam" id="PF00266">
    <property type="entry name" value="Aminotran_5"/>
    <property type="match status" value="1"/>
</dbReference>
<dbReference type="InterPro" id="IPR015422">
    <property type="entry name" value="PyrdxlP-dep_Trfase_small"/>
</dbReference>
<name>A0A8T4CBN8_9ARCH</name>